<reference evidence="2 4" key="2">
    <citation type="submission" date="2016-11" db="EMBL/GenBank/DDBJ databases">
        <authorList>
            <person name="Jaros S."/>
            <person name="Januszkiewicz K."/>
            <person name="Wedrychowicz H."/>
        </authorList>
    </citation>
    <scope>NUCLEOTIDE SEQUENCE [LARGE SCALE GENOMIC DNA]</scope>
    <source>
        <strain evidence="2 4">DSM 17137</strain>
    </source>
</reference>
<name>A0A0F5LVB6_9HYPH</name>
<accession>A0A0F5LVB6</accession>
<dbReference type="STRING" id="1121477.SAMN02745223_03726"/>
<keyword evidence="3" id="KW-1185">Reference proteome</keyword>
<dbReference type="EMBL" id="LAJF01000041">
    <property type="protein sequence ID" value="KKB86109.1"/>
    <property type="molecule type" value="Genomic_DNA"/>
</dbReference>
<dbReference type="OrthoDB" id="8443781at2"/>
<dbReference type="AlphaFoldDB" id="A0A0F5LVB6"/>
<gene>
    <name evidence="2" type="ORF">SAMN02745223_03726</name>
    <name evidence="1" type="ORF">VW29_04305</name>
</gene>
<proteinExistence type="predicted"/>
<dbReference type="RefSeq" id="WP_046134063.1">
    <property type="nucleotide sequence ID" value="NZ_FQVC01000015.1"/>
</dbReference>
<evidence type="ECO:0000313" key="4">
    <source>
        <dbReference type="Proteomes" id="UP000184533"/>
    </source>
</evidence>
<sequence length="156" mass="18047">MNEQVAFENQVRDHVAEILRRKYGTTRQGANALDRDESLKQRRFWPDMQFHEVGQSSGLTGQAMVEISFTPVYEPENTYGYRVDVNSAIEAWSMRLGVQHPRNYPARFAAEVIWYMVTYIGSVKIEECPVDGKGIRWINKGDDVFTRLPDSDSHHH</sequence>
<evidence type="ECO:0000313" key="1">
    <source>
        <dbReference type="EMBL" id="KKB86109.1"/>
    </source>
</evidence>
<dbReference type="Proteomes" id="UP000184533">
    <property type="component" value="Unassembled WGS sequence"/>
</dbReference>
<reference evidence="1 3" key="1">
    <citation type="submission" date="2015-03" db="EMBL/GenBank/DDBJ databases">
        <authorList>
            <person name="Hassan Y.I."/>
            <person name="Lepp D."/>
            <person name="Zhou T."/>
        </authorList>
    </citation>
    <scope>NUCLEOTIDE SEQUENCE [LARGE SCALE GENOMIC DNA]</scope>
    <source>
        <strain evidence="1 3">DSM 17137</strain>
    </source>
</reference>
<dbReference type="PATRIC" id="fig|1121477.3.peg.1932"/>
<organism evidence="1 3">
    <name type="scientific">Devosia limi DSM 17137</name>
    <dbReference type="NCBI Taxonomy" id="1121477"/>
    <lineage>
        <taxon>Bacteria</taxon>
        <taxon>Pseudomonadati</taxon>
        <taxon>Pseudomonadota</taxon>
        <taxon>Alphaproteobacteria</taxon>
        <taxon>Hyphomicrobiales</taxon>
        <taxon>Devosiaceae</taxon>
        <taxon>Devosia</taxon>
    </lineage>
</organism>
<protein>
    <submittedName>
        <fullName evidence="1">Uncharacterized protein</fullName>
    </submittedName>
</protein>
<evidence type="ECO:0000313" key="2">
    <source>
        <dbReference type="EMBL" id="SHF85450.1"/>
    </source>
</evidence>
<dbReference type="EMBL" id="FQVC01000015">
    <property type="protein sequence ID" value="SHF85450.1"/>
    <property type="molecule type" value="Genomic_DNA"/>
</dbReference>
<evidence type="ECO:0000313" key="3">
    <source>
        <dbReference type="Proteomes" id="UP000033608"/>
    </source>
</evidence>
<dbReference type="Proteomes" id="UP000033608">
    <property type="component" value="Unassembled WGS sequence"/>
</dbReference>